<dbReference type="InterPro" id="IPR033181">
    <property type="entry name" value="Mic26_fungi"/>
</dbReference>
<evidence type="ECO:0000256" key="2">
    <source>
        <dbReference type="SAM" id="MobiDB-lite"/>
    </source>
</evidence>
<name>K0KYF1_WICCF</name>
<comment type="subunit">
    <text evidence="1">Component of the mitochondrial contact site and cristae organizing system (MICOS) complex.</text>
</comment>
<dbReference type="eggNOG" id="ENOG502S70K">
    <property type="taxonomic scope" value="Eukaryota"/>
</dbReference>
<evidence type="ECO:0000313" key="4">
    <source>
        <dbReference type="Proteomes" id="UP000009328"/>
    </source>
</evidence>
<dbReference type="STRING" id="1206466.K0KYF1"/>
<dbReference type="FunCoup" id="K0KYF1">
    <property type="interactions" value="30"/>
</dbReference>
<dbReference type="PANTHER" id="PTHR28268:SF1">
    <property type="entry name" value="MICOS SUBUNIT MIC26"/>
    <property type="match status" value="1"/>
</dbReference>
<comment type="function">
    <text evidence="1">Component of the MICOS complex, a large protein complex of the mitochondrial inner membrane that plays crucial roles in the maintenance of crista junctions, inner membrane architecture, and formation of contact sites to the outer membrane.</text>
</comment>
<evidence type="ECO:0000256" key="1">
    <source>
        <dbReference type="RuleBase" id="RU363021"/>
    </source>
</evidence>
<dbReference type="Proteomes" id="UP000009328">
    <property type="component" value="Unassembled WGS sequence"/>
</dbReference>
<accession>K0KYF1</accession>
<dbReference type="EMBL" id="CAIF01000246">
    <property type="protein sequence ID" value="CCH46469.1"/>
    <property type="molecule type" value="Genomic_DNA"/>
</dbReference>
<keyword evidence="1" id="KW-0496">Mitochondrion</keyword>
<keyword evidence="4" id="KW-1185">Reference proteome</keyword>
<dbReference type="GO" id="GO:0042407">
    <property type="term" value="P:cristae formation"/>
    <property type="evidence" value="ECO:0007669"/>
    <property type="project" value="InterPro"/>
</dbReference>
<keyword evidence="1" id="KW-0472">Membrane</keyword>
<sequence length="215" mass="24236">MARSFYEDEEHITPVPGTTQPTSQQDLDSLSPRLINGTSIRSPSFLEKYFTIIRNSINNTWNETESKLDSLTSSYHTKEQHFSSTIANLHNKDEDLLPGSIYILIASLTGSIITRRSNILFRGIVPIALGLTAFKLTLPNTFTNSTRFFYKLENENLPKLTKEQDKFVSNLNTFVKDSEDGYSNSVDKIGSSLDDLKQNIKKYGGLNTDDVVTKK</sequence>
<dbReference type="HOGENOM" id="CLU_086433_0_0_1"/>
<reference evidence="3 4" key="1">
    <citation type="journal article" date="2012" name="Eukaryot. Cell">
        <title>Draft genome sequence of Wickerhamomyces ciferrii NRRL Y-1031 F-60-10.</title>
        <authorList>
            <person name="Schneider J."/>
            <person name="Andrea H."/>
            <person name="Blom J."/>
            <person name="Jaenicke S."/>
            <person name="Ruckert C."/>
            <person name="Schorsch C."/>
            <person name="Szczepanowski R."/>
            <person name="Farwick M."/>
            <person name="Goesmann A."/>
            <person name="Puhler A."/>
            <person name="Schaffer S."/>
            <person name="Tauch A."/>
            <person name="Kohler T."/>
            <person name="Brinkrolf K."/>
        </authorList>
    </citation>
    <scope>NUCLEOTIDE SEQUENCE [LARGE SCALE GENOMIC DNA]</scope>
    <source>
        <strain evidence="4">ATCC 14091 / BCRC 22168 / CBS 111 / JCM 3599 / NBRC 0793 / NRRL Y-1031 F-60-10</strain>
    </source>
</reference>
<protein>
    <recommendedName>
        <fullName evidence="1">MICOS complex subunit</fullName>
    </recommendedName>
</protein>
<gene>
    <name evidence="3" type="ORF">BN7_6062</name>
</gene>
<comment type="caution">
    <text evidence="3">The sequence shown here is derived from an EMBL/GenBank/DDBJ whole genome shotgun (WGS) entry which is preliminary data.</text>
</comment>
<organism evidence="3 4">
    <name type="scientific">Wickerhamomyces ciferrii (strain ATCC 14091 / BCRC 22168 / CBS 111 / JCM 3599 / NBRC 0793 / NRRL Y-1031 F-60-10)</name>
    <name type="common">Yeast</name>
    <name type="synonym">Pichia ciferrii</name>
    <dbReference type="NCBI Taxonomy" id="1206466"/>
    <lineage>
        <taxon>Eukaryota</taxon>
        <taxon>Fungi</taxon>
        <taxon>Dikarya</taxon>
        <taxon>Ascomycota</taxon>
        <taxon>Saccharomycotina</taxon>
        <taxon>Saccharomycetes</taxon>
        <taxon>Phaffomycetales</taxon>
        <taxon>Wickerhamomycetaceae</taxon>
        <taxon>Wickerhamomyces</taxon>
    </lineage>
</organism>
<dbReference type="Pfam" id="PF09769">
    <property type="entry name" value="ApoO"/>
    <property type="match status" value="1"/>
</dbReference>
<dbReference type="PANTHER" id="PTHR28268">
    <property type="entry name" value="MICOS SUBUNIT MIC26"/>
    <property type="match status" value="1"/>
</dbReference>
<keyword evidence="1" id="KW-0999">Mitochondrion inner membrane</keyword>
<feature type="compositionally biased region" description="Polar residues" evidence="2">
    <location>
        <begin position="16"/>
        <end position="28"/>
    </location>
</feature>
<dbReference type="GO" id="GO:0061617">
    <property type="term" value="C:MICOS complex"/>
    <property type="evidence" value="ECO:0007669"/>
    <property type="project" value="UniProtKB-UniRule"/>
</dbReference>
<proteinExistence type="predicted"/>
<dbReference type="AlphaFoldDB" id="K0KYF1"/>
<dbReference type="InParanoid" id="K0KYF1"/>
<evidence type="ECO:0000313" key="3">
    <source>
        <dbReference type="EMBL" id="CCH46469.1"/>
    </source>
</evidence>
<feature type="region of interest" description="Disordered" evidence="2">
    <location>
        <begin position="1"/>
        <end position="30"/>
    </location>
</feature>
<dbReference type="GO" id="GO:0044284">
    <property type="term" value="C:mitochondrial crista junction"/>
    <property type="evidence" value="ECO:0007669"/>
    <property type="project" value="TreeGrafter"/>
</dbReference>
<dbReference type="InterPro" id="IPR019166">
    <property type="entry name" value="MIC26/MIC27"/>
</dbReference>
<comment type="subcellular location">
    <subcellularLocation>
        <location evidence="1">Mitochondrion inner membrane</location>
    </subcellularLocation>
</comment>